<keyword evidence="5 7" id="KW-0560">Oxidoreductase</keyword>
<feature type="domain" description="Fe2OG dioxygenase" evidence="8">
    <location>
        <begin position="78"/>
        <end position="178"/>
    </location>
</feature>
<dbReference type="GO" id="GO:0006879">
    <property type="term" value="P:intracellular iron ion homeostasis"/>
    <property type="evidence" value="ECO:0007669"/>
    <property type="project" value="TreeGrafter"/>
</dbReference>
<dbReference type="Pfam" id="PF18331">
    <property type="entry name" value="PKHD_C"/>
    <property type="match status" value="1"/>
</dbReference>
<protein>
    <submittedName>
        <fullName evidence="9">PKHD-type hydroxylase</fullName>
    </submittedName>
</protein>
<dbReference type="Proteomes" id="UP000192455">
    <property type="component" value="Unassembled WGS sequence"/>
</dbReference>
<keyword evidence="3 7" id="KW-0847">Vitamin C</keyword>
<dbReference type="AlphaFoldDB" id="A0A1R3X2Y1"/>
<evidence type="ECO:0000313" key="9">
    <source>
        <dbReference type="EMBL" id="SIT84882.1"/>
    </source>
</evidence>
<evidence type="ECO:0000256" key="1">
    <source>
        <dbReference type="ARBA" id="ARBA00001961"/>
    </source>
</evidence>
<dbReference type="SMART" id="SM00702">
    <property type="entry name" value="P4Hc"/>
    <property type="match status" value="1"/>
</dbReference>
<evidence type="ECO:0000256" key="7">
    <source>
        <dbReference type="HAMAP-Rule" id="MF_00657"/>
    </source>
</evidence>
<dbReference type="GO" id="GO:0031418">
    <property type="term" value="F:L-ascorbic acid binding"/>
    <property type="evidence" value="ECO:0007669"/>
    <property type="project" value="UniProtKB-KW"/>
</dbReference>
<proteinExistence type="inferred from homology"/>
<dbReference type="Gene3D" id="4.10.860.20">
    <property type="entry name" value="Rabenosyn, Rab binding domain"/>
    <property type="match status" value="1"/>
</dbReference>
<evidence type="ECO:0000256" key="2">
    <source>
        <dbReference type="ARBA" id="ARBA00022723"/>
    </source>
</evidence>
<feature type="binding site" evidence="7">
    <location>
        <position position="96"/>
    </location>
    <ligand>
        <name>Fe cation</name>
        <dbReference type="ChEBI" id="CHEBI:24875"/>
    </ligand>
</feature>
<dbReference type="InterPro" id="IPR005123">
    <property type="entry name" value="Oxoglu/Fe-dep_dioxygenase_dom"/>
</dbReference>
<gene>
    <name evidence="9" type="ORF">SAMN05421849_2205</name>
</gene>
<dbReference type="Gene3D" id="2.60.120.620">
    <property type="entry name" value="q2cbj1_9rhob like domain"/>
    <property type="match status" value="1"/>
</dbReference>
<dbReference type="PANTHER" id="PTHR41536:SF1">
    <property type="entry name" value="PKHD-TYPE HYDROXYLASE YBIX"/>
    <property type="match status" value="1"/>
</dbReference>
<evidence type="ECO:0000313" key="10">
    <source>
        <dbReference type="Proteomes" id="UP000192455"/>
    </source>
</evidence>
<evidence type="ECO:0000256" key="6">
    <source>
        <dbReference type="ARBA" id="ARBA00023004"/>
    </source>
</evidence>
<comment type="cofactor">
    <cofactor evidence="7">
        <name>Fe(2+)</name>
        <dbReference type="ChEBI" id="CHEBI:29033"/>
    </cofactor>
    <text evidence="7">Binds 1 Fe(2+) ion per subunit.</text>
</comment>
<dbReference type="Pfam" id="PF13640">
    <property type="entry name" value="2OG-FeII_Oxy_3"/>
    <property type="match status" value="1"/>
</dbReference>
<dbReference type="RefSeq" id="WP_076649881.1">
    <property type="nucleotide sequence ID" value="NZ_FTPS01000001.1"/>
</dbReference>
<comment type="cofactor">
    <cofactor evidence="1 7">
        <name>L-ascorbate</name>
        <dbReference type="ChEBI" id="CHEBI:38290"/>
    </cofactor>
</comment>
<keyword evidence="2 7" id="KW-0479">Metal-binding</keyword>
<reference evidence="9 10" key="1">
    <citation type="submission" date="2017-01" db="EMBL/GenBank/DDBJ databases">
        <authorList>
            <person name="Mah S.A."/>
            <person name="Swanson W.J."/>
            <person name="Moy G.W."/>
            <person name="Vacquier V.D."/>
        </authorList>
    </citation>
    <scope>NUCLEOTIDE SEQUENCE [LARGE SCALE GENOMIC DNA]</scope>
    <source>
        <strain evidence="9 10">DSM 21219</strain>
    </source>
</reference>
<sequence length="227" mass="25447">MLIAIPGVLNPAEVSELRRALDAADWQDGRKTAGSQSYDVKRNHQLDPDSRTALELGQFILDRLAGNALFMSAALPHRILPPMFNRYAQEETFGIHVDNAIRSVPLTGERLRTDLSMTLFLSEPEEYDGGELVIEDQFGAQQVKLPAGHMVLYPSTSLHQVTPVTRGARVSSFFWLQSMVRSDERRTILFDLDQSIQSLSARNGANSPEAVRLTGIYHNLIRMWAEI</sequence>
<accession>A0A1R3X2Y1</accession>
<dbReference type="GO" id="GO:0006974">
    <property type="term" value="P:DNA damage response"/>
    <property type="evidence" value="ECO:0007669"/>
    <property type="project" value="TreeGrafter"/>
</dbReference>
<dbReference type="PROSITE" id="PS51471">
    <property type="entry name" value="FE2OG_OXY"/>
    <property type="match status" value="1"/>
</dbReference>
<dbReference type="InterPro" id="IPR044862">
    <property type="entry name" value="Pro_4_hyd_alph_FE2OG_OXY"/>
</dbReference>
<dbReference type="NCBIfam" id="NF003975">
    <property type="entry name" value="PRK05467.1-4"/>
    <property type="match status" value="1"/>
</dbReference>
<dbReference type="STRING" id="515897.SAMN05421849_2205"/>
<keyword evidence="10" id="KW-1185">Reference proteome</keyword>
<dbReference type="EMBL" id="FTPS01000001">
    <property type="protein sequence ID" value="SIT84882.1"/>
    <property type="molecule type" value="Genomic_DNA"/>
</dbReference>
<evidence type="ECO:0000256" key="5">
    <source>
        <dbReference type="ARBA" id="ARBA00023002"/>
    </source>
</evidence>
<dbReference type="GO" id="GO:0016706">
    <property type="term" value="F:2-oxoglutarate-dependent dioxygenase activity"/>
    <property type="evidence" value="ECO:0007669"/>
    <property type="project" value="UniProtKB-UniRule"/>
</dbReference>
<dbReference type="InterPro" id="IPR023550">
    <property type="entry name" value="PKHD_hydroxylase"/>
</dbReference>
<dbReference type="NCBIfam" id="NF003974">
    <property type="entry name" value="PRK05467.1-3"/>
    <property type="match status" value="1"/>
</dbReference>
<dbReference type="OrthoDB" id="9812472at2"/>
<dbReference type="PANTHER" id="PTHR41536">
    <property type="entry name" value="PKHD-TYPE HYDROXYLASE YBIX"/>
    <property type="match status" value="1"/>
</dbReference>
<dbReference type="HAMAP" id="MF_00657">
    <property type="entry name" value="Hydroxyl_YbiX"/>
    <property type="match status" value="1"/>
</dbReference>
<feature type="binding site" evidence="7">
    <location>
        <position position="98"/>
    </location>
    <ligand>
        <name>Fe cation</name>
        <dbReference type="ChEBI" id="CHEBI:24875"/>
    </ligand>
</feature>
<evidence type="ECO:0000256" key="3">
    <source>
        <dbReference type="ARBA" id="ARBA00022896"/>
    </source>
</evidence>
<keyword evidence="4 7" id="KW-0223">Dioxygenase</keyword>
<name>A0A1R3X2Y1_9RHOB</name>
<keyword evidence="6 7" id="KW-0408">Iron</keyword>
<dbReference type="GO" id="GO:0005506">
    <property type="term" value="F:iron ion binding"/>
    <property type="evidence" value="ECO:0007669"/>
    <property type="project" value="UniProtKB-UniRule"/>
</dbReference>
<dbReference type="InterPro" id="IPR006620">
    <property type="entry name" value="Pro_4_hyd_alph"/>
</dbReference>
<evidence type="ECO:0000256" key="4">
    <source>
        <dbReference type="ARBA" id="ARBA00022964"/>
    </source>
</evidence>
<organism evidence="9 10">
    <name type="scientific">Pontibaca methylaminivorans</name>
    <dbReference type="NCBI Taxonomy" id="515897"/>
    <lineage>
        <taxon>Bacteria</taxon>
        <taxon>Pseudomonadati</taxon>
        <taxon>Pseudomonadota</taxon>
        <taxon>Alphaproteobacteria</taxon>
        <taxon>Rhodobacterales</taxon>
        <taxon>Roseobacteraceae</taxon>
        <taxon>Pontibaca</taxon>
    </lineage>
</organism>
<dbReference type="NCBIfam" id="NF003973">
    <property type="entry name" value="PRK05467.1-2"/>
    <property type="match status" value="1"/>
</dbReference>
<evidence type="ECO:0000259" key="8">
    <source>
        <dbReference type="PROSITE" id="PS51471"/>
    </source>
</evidence>
<feature type="binding site" evidence="7">
    <location>
        <position position="159"/>
    </location>
    <ligand>
        <name>Fe cation</name>
        <dbReference type="ChEBI" id="CHEBI:24875"/>
    </ligand>
</feature>
<feature type="binding site" evidence="7">
    <location>
        <position position="169"/>
    </location>
    <ligand>
        <name>2-oxoglutarate</name>
        <dbReference type="ChEBI" id="CHEBI:16810"/>
    </ligand>
</feature>
<dbReference type="InterPro" id="IPR041097">
    <property type="entry name" value="PKHD_C"/>
</dbReference>